<comment type="caution">
    <text evidence="13">The sequence shown here is derived from an EMBL/GenBank/DDBJ whole genome shotgun (WGS) entry which is preliminary data.</text>
</comment>
<evidence type="ECO:0000259" key="12">
    <source>
        <dbReference type="PROSITE" id="PS51847"/>
    </source>
</evidence>
<keyword evidence="3" id="KW-0812">Transmembrane</keyword>
<keyword evidence="8" id="KW-0445">Lipid transport</keyword>
<evidence type="ECO:0000256" key="2">
    <source>
        <dbReference type="ARBA" id="ARBA00022448"/>
    </source>
</evidence>
<dbReference type="Proteomes" id="UP000186817">
    <property type="component" value="Unassembled WGS sequence"/>
</dbReference>
<dbReference type="GO" id="GO:0006869">
    <property type="term" value="P:lipid transport"/>
    <property type="evidence" value="ECO:0007669"/>
    <property type="project" value="UniProtKB-KW"/>
</dbReference>
<dbReference type="GO" id="GO:0016020">
    <property type="term" value="C:membrane"/>
    <property type="evidence" value="ECO:0007669"/>
    <property type="project" value="UniProtKB-SubCell"/>
</dbReference>
<evidence type="ECO:0000256" key="4">
    <source>
        <dbReference type="ARBA" id="ARBA00022723"/>
    </source>
</evidence>
<dbReference type="InterPro" id="IPR031468">
    <property type="entry name" value="SMP_LBD"/>
</dbReference>
<evidence type="ECO:0000256" key="10">
    <source>
        <dbReference type="ARBA" id="ARBA00023136"/>
    </source>
</evidence>
<keyword evidence="5" id="KW-0677">Repeat</keyword>
<gene>
    <name evidence="13" type="primary">infB</name>
    <name evidence="13" type="ORF">AK812_SmicGene6239</name>
</gene>
<evidence type="ECO:0000256" key="1">
    <source>
        <dbReference type="ARBA" id="ARBA00004370"/>
    </source>
</evidence>
<dbReference type="AlphaFoldDB" id="A0A1Q9ERQ3"/>
<keyword evidence="7" id="KW-1133">Transmembrane helix</keyword>
<name>A0A1Q9ERQ3_SYMMI</name>
<protein>
    <submittedName>
        <fullName evidence="13">Translation initiation factor IF-2</fullName>
    </submittedName>
</protein>
<evidence type="ECO:0000256" key="9">
    <source>
        <dbReference type="ARBA" id="ARBA00023121"/>
    </source>
</evidence>
<dbReference type="Pfam" id="PF17047">
    <property type="entry name" value="SMP_LBD"/>
    <property type="match status" value="1"/>
</dbReference>
<feature type="region of interest" description="Disordered" evidence="11">
    <location>
        <begin position="485"/>
        <end position="890"/>
    </location>
</feature>
<keyword evidence="10" id="KW-0472">Membrane</keyword>
<reference evidence="13 14" key="1">
    <citation type="submission" date="2016-02" db="EMBL/GenBank/DDBJ databases">
        <title>Genome analysis of coral dinoflagellate symbionts highlights evolutionary adaptations to a symbiotic lifestyle.</title>
        <authorList>
            <person name="Aranda M."/>
            <person name="Li Y."/>
            <person name="Liew Y.J."/>
            <person name="Baumgarten S."/>
            <person name="Simakov O."/>
            <person name="Wilson M."/>
            <person name="Piel J."/>
            <person name="Ashoor H."/>
            <person name="Bougouffa S."/>
            <person name="Bajic V.B."/>
            <person name="Ryu T."/>
            <person name="Ravasi T."/>
            <person name="Bayer T."/>
            <person name="Micklem G."/>
            <person name="Kim H."/>
            <person name="Bhak J."/>
            <person name="Lajeunesse T.C."/>
            <person name="Voolstra C.R."/>
        </authorList>
    </citation>
    <scope>NUCLEOTIDE SEQUENCE [LARGE SCALE GENOMIC DNA]</scope>
    <source>
        <strain evidence="13 14">CCMP2467</strain>
    </source>
</reference>
<organism evidence="13 14">
    <name type="scientific">Symbiodinium microadriaticum</name>
    <name type="common">Dinoflagellate</name>
    <name type="synonym">Zooxanthella microadriatica</name>
    <dbReference type="NCBI Taxonomy" id="2951"/>
    <lineage>
        <taxon>Eukaryota</taxon>
        <taxon>Sar</taxon>
        <taxon>Alveolata</taxon>
        <taxon>Dinophyceae</taxon>
        <taxon>Suessiales</taxon>
        <taxon>Symbiodiniaceae</taxon>
        <taxon>Symbiodinium</taxon>
    </lineage>
</organism>
<dbReference type="GO" id="GO:0046872">
    <property type="term" value="F:metal ion binding"/>
    <property type="evidence" value="ECO:0007669"/>
    <property type="project" value="UniProtKB-KW"/>
</dbReference>
<dbReference type="GO" id="GO:0003743">
    <property type="term" value="F:translation initiation factor activity"/>
    <property type="evidence" value="ECO:0007669"/>
    <property type="project" value="UniProtKB-KW"/>
</dbReference>
<keyword evidence="13" id="KW-0648">Protein biosynthesis</keyword>
<proteinExistence type="predicted"/>
<feature type="compositionally biased region" description="Basic residues" evidence="11">
    <location>
        <begin position="501"/>
        <end position="650"/>
    </location>
</feature>
<keyword evidence="2" id="KW-0813">Transport</keyword>
<dbReference type="CDD" id="cd21670">
    <property type="entry name" value="SMP_ESyt"/>
    <property type="match status" value="1"/>
</dbReference>
<comment type="subcellular location">
    <subcellularLocation>
        <location evidence="1">Membrane</location>
    </subcellularLocation>
</comment>
<keyword evidence="6" id="KW-0106">Calcium</keyword>
<evidence type="ECO:0000313" key="14">
    <source>
        <dbReference type="Proteomes" id="UP000186817"/>
    </source>
</evidence>
<feature type="region of interest" description="Disordered" evidence="11">
    <location>
        <begin position="448"/>
        <end position="470"/>
    </location>
</feature>
<dbReference type="OrthoDB" id="437666at2759"/>
<dbReference type="PANTHER" id="PTHR45761">
    <property type="entry name" value="EXTENDED SYNAPTOTAGMIN-LIKE PROTEIN 2, ISOFORM C"/>
    <property type="match status" value="1"/>
</dbReference>
<keyword evidence="14" id="KW-1185">Reference proteome</keyword>
<dbReference type="PROSITE" id="PS51847">
    <property type="entry name" value="SMP"/>
    <property type="match status" value="1"/>
</dbReference>
<dbReference type="InterPro" id="IPR051634">
    <property type="entry name" value="Extended_Synaptotagmin"/>
</dbReference>
<accession>A0A1Q9ERQ3</accession>
<feature type="domain" description="SMP-LTD" evidence="12">
    <location>
        <begin position="149"/>
        <end position="344"/>
    </location>
</feature>
<dbReference type="PANTHER" id="PTHR45761:SF1">
    <property type="entry name" value="EXTENDED SYNAPTOTAGMIN-LIKE PROTEIN 2, ISOFORM C"/>
    <property type="match status" value="1"/>
</dbReference>
<dbReference type="EMBL" id="LSRX01000084">
    <property type="protein sequence ID" value="OLQ10105.1"/>
    <property type="molecule type" value="Genomic_DNA"/>
</dbReference>
<feature type="compositionally biased region" description="Basic residues" evidence="11">
    <location>
        <begin position="658"/>
        <end position="881"/>
    </location>
</feature>
<evidence type="ECO:0000256" key="7">
    <source>
        <dbReference type="ARBA" id="ARBA00022989"/>
    </source>
</evidence>
<evidence type="ECO:0000256" key="3">
    <source>
        <dbReference type="ARBA" id="ARBA00022692"/>
    </source>
</evidence>
<keyword evidence="4" id="KW-0479">Metal-binding</keyword>
<evidence type="ECO:0000256" key="5">
    <source>
        <dbReference type="ARBA" id="ARBA00022737"/>
    </source>
</evidence>
<evidence type="ECO:0000256" key="6">
    <source>
        <dbReference type="ARBA" id="ARBA00022837"/>
    </source>
</evidence>
<dbReference type="InterPro" id="IPR039010">
    <property type="entry name" value="Synaptotagmin_SMP"/>
</dbReference>
<feature type="compositionally biased region" description="Basic and acidic residues" evidence="11">
    <location>
        <begin position="457"/>
        <end position="468"/>
    </location>
</feature>
<keyword evidence="13" id="KW-0396">Initiation factor</keyword>
<evidence type="ECO:0000313" key="13">
    <source>
        <dbReference type="EMBL" id="OLQ10105.1"/>
    </source>
</evidence>
<keyword evidence="9" id="KW-0446">Lipid-binding</keyword>
<evidence type="ECO:0000256" key="8">
    <source>
        <dbReference type="ARBA" id="ARBA00023055"/>
    </source>
</evidence>
<sequence>METGSIIIELKEKRHPLFSRLNNEDLLVTQKVSLLDALCGVHVSLKGSIWGPPESDRASQNRHGAMGTIASQAGCSCEKGACCKIVELTPGEDGEIRQVGEATLRKSSSAVSESSAKRRVQLRSATKEYRYDEEHQKLLTQNEEGETGTLGDLDWLNWLVASHWIYFKNSTQKLMKEELEPMIQAALPPPLNIIEFKEINLGDRKPVLGPIQTFFETQNGFEGLNIDTNVTWLCDGKIILRIGAVEIGIENFSLKGSVHLRLRPLLETLPVVGGMQITMLSPPMTHWTFTGGLALGLKMDIVTRTLRKVLADILSDMLVVPNQIFVHWLEAQHIGLDLDTLEFPEPEFLMRLGVLDVTGLAETWSLCGSRSSEGYAMLQVGAQTFQAPAKRLASQQPGRRCCRAQHSVTGRKVHVEVFQQSLTSQGDHLGVVKSLTVQKLLQDPDSWWALTPRTPRKKSEPDGDKETPSVHLSAQFFLLTPSAASVPAGRGMANHQGTRAQGHKGTRAQGHKGTRAQGHKGTRAQGHKGTRAQGHKGTRAQGHKGTRAQGHKGTRAQGHKGTRAQGHKGTRAQGHKGTRAQGHKGTRAQGHKGTRAQGHKGTRAQGHKGTRAQGHKGTRAQGHKGTRAQGHKGTRAQGHKGTRAQGHKGTRAQGTRAQGHKGTRAQGHKGTRAQGHKGTRAQGHKGTRAQGHKGTRAQGHKGTRAQGHKGTRAQGHKGTRAQGHKGTRAQGHKGTRAQGHKGTRAQGHKGTRAQGHKGTRAQGHKGTRAQGHKGTRAQGHKGTRAQGHKGTRAQGHKGTRAQGHKGTRAQGHKGTRAQGHKGTRAQGHKGTRAQGHKGTRAQGHKGTRAQGHKGTGHRAQGHKGTRAPGHKGTRAQGHKGTRAREQERTEAGFSDGRCAFIFVHLRGCRGVIPEECRGARIRFKWEDGEQLSKTSFFQPVEDDATVSVSTQKMVEYLWETSKFSNHKDKLKHIVEVTGMPMDEIMAIVYQRPTFTMRWGQLVILGIQDADAASVDISLELPSLRGVSYASLEHPVTLEDLMAQPDWVMDRHLVLKPDLATSGGTIMHMDSVELNARFKLRCVSIR</sequence>
<evidence type="ECO:0000256" key="11">
    <source>
        <dbReference type="SAM" id="MobiDB-lite"/>
    </source>
</evidence>
<dbReference type="GO" id="GO:0008289">
    <property type="term" value="F:lipid binding"/>
    <property type="evidence" value="ECO:0007669"/>
    <property type="project" value="UniProtKB-KW"/>
</dbReference>